<dbReference type="EMBL" id="JABFTP020000001">
    <property type="protein sequence ID" value="KAL3265487.1"/>
    <property type="molecule type" value="Genomic_DNA"/>
</dbReference>
<comment type="caution">
    <text evidence="1">The sequence shown here is derived from an EMBL/GenBank/DDBJ whole genome shotgun (WGS) entry which is preliminary data.</text>
</comment>
<evidence type="ECO:0000313" key="1">
    <source>
        <dbReference type="EMBL" id="KAL3265487.1"/>
    </source>
</evidence>
<name>A0ABD2MGM1_9CUCU</name>
<keyword evidence="2" id="KW-1185">Reference proteome</keyword>
<protein>
    <submittedName>
        <fullName evidence="1">Uncharacterized protein</fullName>
    </submittedName>
</protein>
<accession>A0ABD2MGM1</accession>
<gene>
    <name evidence="1" type="ORF">HHI36_009691</name>
</gene>
<evidence type="ECO:0000313" key="2">
    <source>
        <dbReference type="Proteomes" id="UP001516400"/>
    </source>
</evidence>
<proteinExistence type="predicted"/>
<organism evidence="1 2">
    <name type="scientific">Cryptolaemus montrouzieri</name>
    <dbReference type="NCBI Taxonomy" id="559131"/>
    <lineage>
        <taxon>Eukaryota</taxon>
        <taxon>Metazoa</taxon>
        <taxon>Ecdysozoa</taxon>
        <taxon>Arthropoda</taxon>
        <taxon>Hexapoda</taxon>
        <taxon>Insecta</taxon>
        <taxon>Pterygota</taxon>
        <taxon>Neoptera</taxon>
        <taxon>Endopterygota</taxon>
        <taxon>Coleoptera</taxon>
        <taxon>Polyphaga</taxon>
        <taxon>Cucujiformia</taxon>
        <taxon>Coccinelloidea</taxon>
        <taxon>Coccinellidae</taxon>
        <taxon>Scymninae</taxon>
        <taxon>Scymnini</taxon>
        <taxon>Cryptolaemus</taxon>
    </lineage>
</organism>
<dbReference type="Proteomes" id="UP001516400">
    <property type="component" value="Unassembled WGS sequence"/>
</dbReference>
<reference evidence="1 2" key="1">
    <citation type="journal article" date="2021" name="BMC Biol.">
        <title>Horizontally acquired antibacterial genes associated with adaptive radiation of ladybird beetles.</title>
        <authorList>
            <person name="Li H.S."/>
            <person name="Tang X.F."/>
            <person name="Huang Y.H."/>
            <person name="Xu Z.Y."/>
            <person name="Chen M.L."/>
            <person name="Du X.Y."/>
            <person name="Qiu B.Y."/>
            <person name="Chen P.T."/>
            <person name="Zhang W."/>
            <person name="Slipinski A."/>
            <person name="Escalona H.E."/>
            <person name="Waterhouse R.M."/>
            <person name="Zwick A."/>
            <person name="Pang H."/>
        </authorList>
    </citation>
    <scope>NUCLEOTIDE SEQUENCE [LARGE SCALE GENOMIC DNA]</scope>
    <source>
        <strain evidence="1">SYSU2018</strain>
    </source>
</reference>
<sequence length="114" mass="13801">MTMKQRFYEIMDELVVNKKDNKFNLDKDKYAKCLEKVKTAENIRKKEAVYYRHIKRHDILTIGSEENLIAPIKEDNGEIRYYVCSDDLFNILEETHFSVGYRERTRMLKECNRK</sequence>
<dbReference type="AlphaFoldDB" id="A0ABD2MGM1"/>